<dbReference type="PANTHER" id="PTHR40265">
    <property type="entry name" value="BLL2707 PROTEIN"/>
    <property type="match status" value="1"/>
</dbReference>
<evidence type="ECO:0000313" key="3">
    <source>
        <dbReference type="Proteomes" id="UP000427842"/>
    </source>
</evidence>
<dbReference type="EMBL" id="QYAZ01000001">
    <property type="protein sequence ID" value="KAB8123155.1"/>
    <property type="molecule type" value="Genomic_DNA"/>
</dbReference>
<dbReference type="Gene3D" id="3.10.180.10">
    <property type="entry name" value="2,3-Dihydroxybiphenyl 1,2-Dioxygenase, domain 1"/>
    <property type="match status" value="1"/>
</dbReference>
<proteinExistence type="predicted"/>
<dbReference type="RefSeq" id="WP_153467856.1">
    <property type="nucleotide sequence ID" value="NZ_QYAZ01000001.1"/>
</dbReference>
<feature type="domain" description="Glyoxalase-like" evidence="1">
    <location>
        <begin position="7"/>
        <end position="195"/>
    </location>
</feature>
<sequence>MTAALHIDHPLVVVNDIETTAASFRALGFNTAPTGYHPWGTSTSLVMFPRSAIEIMSIHDTSLLDSHAIGSFAFGRHMAQALSEREGITLAALYSEDAAADRRRLEANGLPCQGRVDFRRRVRIPGHDWDEAVVSLEIFYDPALPRASNFLCQQHRPELIWVPQWMQHPNGATGFASHTYAAVDPDRLADRFRRIFGNATTHRTDTGYRIETGRGHIHIRPPGQWSREIGLPDEPMIAPADAACIAMEVIVPDLLLLRDLLDSNGITYVEEADGISITGFAPYGNTIIRFVRSPGQ</sequence>
<name>A0ABQ6VSI1_9PROT</name>
<gene>
    <name evidence="2" type="ORF">D3W54_01735</name>
</gene>
<organism evidence="2 3">
    <name type="scientific">Komagataeibacter medellinensis</name>
    <dbReference type="NCBI Taxonomy" id="1177712"/>
    <lineage>
        <taxon>Bacteria</taxon>
        <taxon>Pseudomonadati</taxon>
        <taxon>Pseudomonadota</taxon>
        <taxon>Alphaproteobacteria</taxon>
        <taxon>Acetobacterales</taxon>
        <taxon>Acetobacteraceae</taxon>
        <taxon>Komagataeibacter</taxon>
    </lineage>
</organism>
<accession>A0ABQ6VSI1</accession>
<protein>
    <submittedName>
        <fullName evidence="2">VOC family protein</fullName>
    </submittedName>
</protein>
<dbReference type="Proteomes" id="UP000427842">
    <property type="component" value="Unassembled WGS sequence"/>
</dbReference>
<dbReference type="PANTHER" id="PTHR40265:SF1">
    <property type="entry name" value="GLYOXALASE-LIKE DOMAIN-CONTAINING PROTEIN"/>
    <property type="match status" value="1"/>
</dbReference>
<dbReference type="InterPro" id="IPR029068">
    <property type="entry name" value="Glyas_Bleomycin-R_OHBP_Dase"/>
</dbReference>
<keyword evidence="3" id="KW-1185">Reference proteome</keyword>
<evidence type="ECO:0000259" key="1">
    <source>
        <dbReference type="Pfam" id="PF13468"/>
    </source>
</evidence>
<dbReference type="Pfam" id="PF13468">
    <property type="entry name" value="Glyoxalase_3"/>
    <property type="match status" value="1"/>
</dbReference>
<dbReference type="InterPro" id="IPR025870">
    <property type="entry name" value="Glyoxalase-like_dom"/>
</dbReference>
<dbReference type="SUPFAM" id="SSF54593">
    <property type="entry name" value="Glyoxalase/Bleomycin resistance protein/Dihydroxybiphenyl dioxygenase"/>
    <property type="match status" value="1"/>
</dbReference>
<comment type="caution">
    <text evidence="2">The sequence shown here is derived from an EMBL/GenBank/DDBJ whole genome shotgun (WGS) entry which is preliminary data.</text>
</comment>
<reference evidence="2 3" key="1">
    <citation type="submission" date="2018-09" db="EMBL/GenBank/DDBJ databases">
        <title>Genome sequence and characterization of the bcs clusters for the production of nanocellulose from the low pH resistant strain Komagataeibacter medellinensis ID13488.</title>
        <authorList>
            <person name="Hernandez-Arriaga A.M."/>
            <person name="Del Cerro C."/>
            <person name="Urbina L."/>
            <person name="Eceiza A."/>
            <person name="Retegi A."/>
            <person name="Prieto M.A."/>
        </authorList>
    </citation>
    <scope>NUCLEOTIDE SEQUENCE [LARGE SCALE GENOMIC DNA]</scope>
    <source>
        <strain evidence="2 3">ID13488</strain>
    </source>
</reference>
<evidence type="ECO:0000313" key="2">
    <source>
        <dbReference type="EMBL" id="KAB8123155.1"/>
    </source>
</evidence>